<evidence type="ECO:0000313" key="4">
    <source>
        <dbReference type="Proteomes" id="UP001220964"/>
    </source>
</evidence>
<feature type="compositionally biased region" description="Basic and acidic residues" evidence="1">
    <location>
        <begin position="380"/>
        <end position="389"/>
    </location>
</feature>
<dbReference type="RefSeq" id="WP_275569791.1">
    <property type="nucleotide sequence ID" value="NZ_JARGYC010000117.1"/>
</dbReference>
<accession>A0AAE3NZB7</accession>
<feature type="region of interest" description="Disordered" evidence="1">
    <location>
        <begin position="214"/>
        <end position="241"/>
    </location>
</feature>
<evidence type="ECO:0000259" key="2">
    <source>
        <dbReference type="Pfam" id="PF05272"/>
    </source>
</evidence>
<dbReference type="PANTHER" id="PTHR34985">
    <property type="entry name" value="SLR0554 PROTEIN"/>
    <property type="match status" value="1"/>
</dbReference>
<dbReference type="AlphaFoldDB" id="A0AAE3NZB7"/>
<gene>
    <name evidence="3" type="ORF">P1J78_23395</name>
</gene>
<comment type="caution">
    <text evidence="3">The sequence shown here is derived from an EMBL/GenBank/DDBJ whole genome shotgun (WGS) entry which is preliminary data.</text>
</comment>
<feature type="compositionally biased region" description="Basic and acidic residues" evidence="1">
    <location>
        <begin position="221"/>
        <end position="241"/>
    </location>
</feature>
<feature type="domain" description="Virulence-associated protein E-like" evidence="2">
    <location>
        <begin position="566"/>
        <end position="787"/>
    </location>
</feature>
<feature type="compositionally biased region" description="Acidic residues" evidence="1">
    <location>
        <begin position="369"/>
        <end position="379"/>
    </location>
</feature>
<evidence type="ECO:0000256" key="1">
    <source>
        <dbReference type="SAM" id="MobiDB-lite"/>
    </source>
</evidence>
<organism evidence="3 4">
    <name type="scientific">Psychromarinibacter sediminicola</name>
    <dbReference type="NCBI Taxonomy" id="3033385"/>
    <lineage>
        <taxon>Bacteria</taxon>
        <taxon>Pseudomonadati</taxon>
        <taxon>Pseudomonadota</taxon>
        <taxon>Alphaproteobacteria</taxon>
        <taxon>Rhodobacterales</taxon>
        <taxon>Paracoccaceae</taxon>
        <taxon>Psychromarinibacter</taxon>
    </lineage>
</organism>
<feature type="compositionally biased region" description="Acidic residues" evidence="1">
    <location>
        <begin position="398"/>
        <end position="432"/>
    </location>
</feature>
<dbReference type="Pfam" id="PF05272">
    <property type="entry name" value="VapE-like_dom"/>
    <property type="match status" value="1"/>
</dbReference>
<sequence length="902" mass="102973">MSGDNDFHKLRISTGKHRGKVKNVEIIWKRFCEKFAEPSVDQTTTYGQYMKLSVDEKGAKKAAPGYIVGAWFEDGKRRLTHMKKRHLISFDLDEVTAAQMDEIEMGLSLICDYEFLRHTTRAHCPESPRWRIHMPISRPVDHDEANAITRILATMLFSDPQESIDAVDVVSHRYAQVSYMPSRSKNQEYRVERNEGKVLDVDALLENFDGDWQDHTQLPMRSDETTARGADPDRKMERPDEKPGIIGAWCRTYTVDEVIQEFLSDVYEPGFSSDGHPRYTYLLGTGANGAVSYDDGLFLYSNHGSDPIEGAANAWDLARIHLYGHLDRDAREDTSPGNLPSYKAMVQFAGKDDAVRDELLAGRRAQFDDTFDDEDEDEQPSEKPNKSKSIDSGASDSDCNDETQEDSLADRFDDDENEDDEIDLSDLMDEPEEKPKKKKKAKPKKWRNRLKANLETGAILKSLHNINLILQNDPGLAGTISYNLFTRKVVTRKEIGFPNLDLSRVPIEDPFNGREWLDADDHDRKLVLSAPEDQGGYDMDAAQIDIAAAVETAARRNPFHPIREKLESVEWDGVERAETLFIDYLGIPDDAYGRETARAWLLAAVTRVYEPGAKFDFVPIIGGSQGKRKSSFIKVLAWDYFGELSAAFDNLQKMVESMSGSWIMEVPELAGFRKSEVETVKQFFSACWDRVRLAFRRNEETFYRQCVFIGTTNKEEYLKDETGNRRFWPLKAQVDLIDTDKLRREIGQVWAEVVTWYRKAREEQPHGELFIDLVSDQAKQTARDLQEESRTTLPFEIIAERLQEWLDKPCSQAVAEGADTGQFDDEDDGEAQGRRIRVSVDDAWRDGLGKVNDPSPLDLQNLNSAVRALEGWTVERRKIGGKRTRWLLRDGAAWDRAVWEPL</sequence>
<protein>
    <submittedName>
        <fullName evidence="3">Virulence-associated E family protein</fullName>
    </submittedName>
</protein>
<feature type="compositionally biased region" description="Basic residues" evidence="1">
    <location>
        <begin position="436"/>
        <end position="446"/>
    </location>
</feature>
<reference evidence="3" key="1">
    <citation type="submission" date="2023-03" db="EMBL/GenBank/DDBJ databases">
        <title>Multiphase analysis and comparison of six strains from genera Psychromarinibacter, Lutimaribacter, and Maritimibacter, including a novel species: Psychromarinibacter sediminicola sp. nov.</title>
        <authorList>
            <person name="Wang Y.-H."/>
            <person name="Ye M.-Q."/>
            <person name="Du Z.-J."/>
        </authorList>
    </citation>
    <scope>NUCLEOTIDE SEQUENCE</scope>
    <source>
        <strain evidence="3">C21-152</strain>
    </source>
</reference>
<dbReference type="InterPro" id="IPR007936">
    <property type="entry name" value="VapE-like_dom"/>
</dbReference>
<proteinExistence type="predicted"/>
<dbReference type="EMBL" id="JARGYC010000117">
    <property type="protein sequence ID" value="MDF0603675.1"/>
    <property type="molecule type" value="Genomic_DNA"/>
</dbReference>
<feature type="region of interest" description="Disordered" evidence="1">
    <location>
        <begin position="364"/>
        <end position="446"/>
    </location>
</feature>
<name>A0AAE3NZB7_9RHOB</name>
<evidence type="ECO:0000313" key="3">
    <source>
        <dbReference type="EMBL" id="MDF0603675.1"/>
    </source>
</evidence>
<dbReference type="Proteomes" id="UP001220964">
    <property type="component" value="Unassembled WGS sequence"/>
</dbReference>
<dbReference type="PANTHER" id="PTHR34985:SF1">
    <property type="entry name" value="SLR0554 PROTEIN"/>
    <property type="match status" value="1"/>
</dbReference>
<keyword evidence="4" id="KW-1185">Reference proteome</keyword>